<feature type="transmembrane region" description="Helical" evidence="2">
    <location>
        <begin position="12"/>
        <end position="32"/>
    </location>
</feature>
<dbReference type="GO" id="GO:0005786">
    <property type="term" value="C:signal recognition particle, endoplasmic reticulum targeting"/>
    <property type="evidence" value="ECO:0007669"/>
    <property type="project" value="TreeGrafter"/>
</dbReference>
<dbReference type="GO" id="GO:0006614">
    <property type="term" value="P:SRP-dependent cotranslational protein targeting to membrane"/>
    <property type="evidence" value="ECO:0007669"/>
    <property type="project" value="InterPro"/>
</dbReference>
<evidence type="ECO:0000313" key="3">
    <source>
        <dbReference type="EMBL" id="TXG63767.1"/>
    </source>
</evidence>
<keyword evidence="2" id="KW-0812">Transmembrane</keyword>
<gene>
    <name evidence="3" type="ORF">EZV62_010761</name>
</gene>
<dbReference type="GO" id="GO:0008312">
    <property type="term" value="F:7S RNA binding"/>
    <property type="evidence" value="ECO:0007669"/>
    <property type="project" value="InterPro"/>
</dbReference>
<organism evidence="3 4">
    <name type="scientific">Acer yangbiense</name>
    <dbReference type="NCBI Taxonomy" id="1000413"/>
    <lineage>
        <taxon>Eukaryota</taxon>
        <taxon>Viridiplantae</taxon>
        <taxon>Streptophyta</taxon>
        <taxon>Embryophyta</taxon>
        <taxon>Tracheophyta</taxon>
        <taxon>Spermatophyta</taxon>
        <taxon>Magnoliopsida</taxon>
        <taxon>eudicotyledons</taxon>
        <taxon>Gunneridae</taxon>
        <taxon>Pentapetalae</taxon>
        <taxon>rosids</taxon>
        <taxon>malvids</taxon>
        <taxon>Sapindales</taxon>
        <taxon>Sapindaceae</taxon>
        <taxon>Hippocastanoideae</taxon>
        <taxon>Acereae</taxon>
        <taxon>Acer</taxon>
    </lineage>
</organism>
<name>A0A5C7I3A2_9ROSI</name>
<protein>
    <submittedName>
        <fullName evidence="3">Uncharacterized protein</fullName>
    </submittedName>
</protein>
<comment type="caution">
    <text evidence="3">The sequence shown here is derived from an EMBL/GenBank/DDBJ whole genome shotgun (WGS) entry which is preliminary data.</text>
</comment>
<reference evidence="4" key="1">
    <citation type="journal article" date="2019" name="Gigascience">
        <title>De novo genome assembly of the endangered Acer yangbiense, a plant species with extremely small populations endemic to Yunnan Province, China.</title>
        <authorList>
            <person name="Yang J."/>
            <person name="Wariss H.M."/>
            <person name="Tao L."/>
            <person name="Zhang R."/>
            <person name="Yun Q."/>
            <person name="Hollingsworth P."/>
            <person name="Dao Z."/>
            <person name="Luo G."/>
            <person name="Guo H."/>
            <person name="Ma Y."/>
            <person name="Sun W."/>
        </authorList>
    </citation>
    <scope>NUCLEOTIDE SEQUENCE [LARGE SCALE GENOMIC DNA]</scope>
    <source>
        <strain evidence="4">cv. Malutang</strain>
    </source>
</reference>
<accession>A0A5C7I3A2</accession>
<dbReference type="AlphaFoldDB" id="A0A5C7I3A2"/>
<dbReference type="InterPro" id="IPR009018">
    <property type="entry name" value="Signal_recog_particle_SRP9/14"/>
</dbReference>
<keyword evidence="4" id="KW-1185">Reference proteome</keyword>
<feature type="region of interest" description="Disordered" evidence="1">
    <location>
        <begin position="213"/>
        <end position="233"/>
    </location>
</feature>
<feature type="transmembrane region" description="Helical" evidence="2">
    <location>
        <begin position="52"/>
        <end position="70"/>
    </location>
</feature>
<evidence type="ECO:0000313" key="4">
    <source>
        <dbReference type="Proteomes" id="UP000323000"/>
    </source>
</evidence>
<dbReference type="InterPro" id="IPR039914">
    <property type="entry name" value="SRP9-like"/>
</dbReference>
<dbReference type="PANTHER" id="PTHR12834">
    <property type="entry name" value="SIGNAL RECOGNITION PARTICLE 9 KDA PROTEIN"/>
    <property type="match status" value="1"/>
</dbReference>
<sequence length="233" mass="26010">MLNLGTFLFRFKVLLVTLIHSCVNVLEIMLTFPCPNNVNAKIIESDGCSLTLLWMMWYFLVFIMATVVVCDDSQTFEGEGVSIATRIDFGDSLCCDAVSVNLVYKGITVTAQDMFLPSLGLKCWVALCCHAEIPSSNHHFVIVVGFANVLVEARCILAFTYQMLIFIRPRISGVVLACLKFKTDQAQDAKKMEKLNNIFFALMARGPDVDMSEITGKEQMEAQPSKKGRGRKQ</sequence>
<keyword evidence="2" id="KW-0472">Membrane</keyword>
<evidence type="ECO:0000256" key="2">
    <source>
        <dbReference type="SAM" id="Phobius"/>
    </source>
</evidence>
<dbReference type="Gene3D" id="3.30.720.10">
    <property type="entry name" value="Signal recognition particle alu RNA binding heterodimer, srp9/1"/>
    <property type="match status" value="1"/>
</dbReference>
<dbReference type="EMBL" id="VAHF01000004">
    <property type="protein sequence ID" value="TXG63767.1"/>
    <property type="molecule type" value="Genomic_DNA"/>
</dbReference>
<dbReference type="SUPFAM" id="SSF54762">
    <property type="entry name" value="Signal recognition particle alu RNA binding heterodimer, SRP9/14"/>
    <property type="match status" value="1"/>
</dbReference>
<evidence type="ECO:0000256" key="1">
    <source>
        <dbReference type="SAM" id="MobiDB-lite"/>
    </source>
</evidence>
<dbReference type="OrthoDB" id="360923at2759"/>
<dbReference type="Proteomes" id="UP000323000">
    <property type="component" value="Chromosome 4"/>
</dbReference>
<keyword evidence="2" id="KW-1133">Transmembrane helix</keyword>
<dbReference type="PANTHER" id="PTHR12834:SF12">
    <property type="entry name" value="SIGNAL RECOGNITION PARTICLE 9 KDA PROTEIN"/>
    <property type="match status" value="1"/>
</dbReference>
<proteinExistence type="predicted"/>